<organism evidence="2">
    <name type="scientific">Amphora coffeiformis</name>
    <dbReference type="NCBI Taxonomy" id="265554"/>
    <lineage>
        <taxon>Eukaryota</taxon>
        <taxon>Sar</taxon>
        <taxon>Stramenopiles</taxon>
        <taxon>Ochrophyta</taxon>
        <taxon>Bacillariophyta</taxon>
        <taxon>Bacillariophyceae</taxon>
        <taxon>Bacillariophycidae</taxon>
        <taxon>Thalassiophysales</taxon>
        <taxon>Catenulaceae</taxon>
        <taxon>Amphora</taxon>
    </lineage>
</organism>
<feature type="chain" id="PRO_5030917695" evidence="1">
    <location>
        <begin position="24"/>
        <end position="160"/>
    </location>
</feature>
<protein>
    <submittedName>
        <fullName evidence="2">Uncharacterized protein</fullName>
    </submittedName>
</protein>
<reference evidence="2" key="1">
    <citation type="submission" date="2021-01" db="EMBL/GenBank/DDBJ databases">
        <authorList>
            <person name="Corre E."/>
            <person name="Pelletier E."/>
            <person name="Niang G."/>
            <person name="Scheremetjew M."/>
            <person name="Finn R."/>
            <person name="Kale V."/>
            <person name="Holt S."/>
            <person name="Cochrane G."/>
            <person name="Meng A."/>
            <person name="Brown T."/>
            <person name="Cohen L."/>
        </authorList>
    </citation>
    <scope>NUCLEOTIDE SEQUENCE</scope>
    <source>
        <strain evidence="2">CCMP127</strain>
    </source>
</reference>
<accession>A0A7S3LA50</accession>
<name>A0A7S3LA50_9STRA</name>
<evidence type="ECO:0000313" key="2">
    <source>
        <dbReference type="EMBL" id="CAE0416574.1"/>
    </source>
</evidence>
<dbReference type="EMBL" id="HBIM01017694">
    <property type="protein sequence ID" value="CAE0416574.1"/>
    <property type="molecule type" value="Transcribed_RNA"/>
</dbReference>
<dbReference type="AlphaFoldDB" id="A0A7S3LA50"/>
<keyword evidence="1" id="KW-0732">Signal</keyword>
<sequence>MVFTPRFTFIVFFAACLLQTAAAFYAPAAFRPATTACEHSLKSNKRVAASLLFTSETATMKLNAEGTGGWGLGNSREMVPEEFAKRAGERKAFEGYSLTDRGQFMRKVRQDAQDMRSSELDELMGVAKIAGIKVKDPSERLNKFENDLLNDDEEDLDLSV</sequence>
<evidence type="ECO:0000256" key="1">
    <source>
        <dbReference type="SAM" id="SignalP"/>
    </source>
</evidence>
<feature type="signal peptide" evidence="1">
    <location>
        <begin position="1"/>
        <end position="23"/>
    </location>
</feature>
<gene>
    <name evidence="2" type="ORF">ACOF00016_LOCUS13622</name>
</gene>
<proteinExistence type="predicted"/>